<dbReference type="RefSeq" id="WP_020874248.1">
    <property type="nucleotide sequence ID" value="NC_022785.1"/>
</dbReference>
<reference evidence="1 2" key="1">
    <citation type="journal article" date="2018" name="J. Biol. Chem.">
        <title>Discovery of the actinoplanic acid pathway in Streptomyces rapamycinicus reveals a genetically conserved synergism with rapamycin.</title>
        <authorList>
            <person name="Mrak P."/>
            <person name="Krastel P."/>
            <person name="Pivk Lukancic P."/>
            <person name="Tao J."/>
            <person name="Pistorius D."/>
            <person name="Moore C.M."/>
        </authorList>
    </citation>
    <scope>NUCLEOTIDE SEQUENCE [LARGE SCALE GENOMIC DNA]</scope>
    <source>
        <strain evidence="1 2">NRRL 5491</strain>
    </source>
</reference>
<keyword evidence="1" id="KW-0560">Oxidoreductase</keyword>
<dbReference type="InterPro" id="IPR027417">
    <property type="entry name" value="P-loop_NTPase"/>
</dbReference>
<accession>A0A0A0NVL2</accession>
<comment type="caution">
    <text evidence="1">The sequence shown here is derived from an EMBL/GenBank/DDBJ whole genome shotgun (WGS) entry which is preliminary data.</text>
</comment>
<name>A0A0A0NVL2_STRRN</name>
<dbReference type="KEGG" id="src:M271_47025"/>
<dbReference type="eggNOG" id="ENOG502ZU2M">
    <property type="taxonomic scope" value="Bacteria"/>
</dbReference>
<dbReference type="SUPFAM" id="SSF52540">
    <property type="entry name" value="P-loop containing nucleoside triphosphate hydrolases"/>
    <property type="match status" value="1"/>
</dbReference>
<dbReference type="Gene3D" id="3.40.50.300">
    <property type="entry name" value="P-loop containing nucleotide triphosphate hydrolases"/>
    <property type="match status" value="1"/>
</dbReference>
<proteinExistence type="predicted"/>
<dbReference type="GO" id="GO:0051213">
    <property type="term" value="F:dioxygenase activity"/>
    <property type="evidence" value="ECO:0007669"/>
    <property type="project" value="UniProtKB-KW"/>
</dbReference>
<sequence>MTVRPLTFVVGTGRCGSTALSRILRLHPDLLSVSELIASLEPDALPGAPLTGAEFWRILAAPRSFANRVIRDGIPLPEYRYPHVKGGRFSVPGGGIPAVCMMTLPHLTDDPDALFDALEPELSRRPAAPVADHYRALFGLLGERFGGRAVVERSGYSLRSVPRLREVFPEARFVHLHRDGADCALSMSRHPGFRLIQLMTERATSTEDLPAGLAALLSDDEADLRPLYERSVPVAEFGELWSSTIVEGLGHLSRLPAAIRMSLSYEGLLDAPERELTRLAHHLGVEPLPEWLAAGRALLDGDRRGTAAATLPPAELTALRESCAPGTRALSLAHGG</sequence>
<dbReference type="Pfam" id="PF13469">
    <property type="entry name" value="Sulfotransfer_3"/>
    <property type="match status" value="1"/>
</dbReference>
<dbReference type="AlphaFoldDB" id="A0A0A0NVL2"/>
<gene>
    <name evidence="1" type="ORF">D3C57_147785</name>
</gene>
<protein>
    <submittedName>
        <fullName evidence="1">Aromatic ring-opening dioxygenase LigA</fullName>
    </submittedName>
</protein>
<evidence type="ECO:0000313" key="1">
    <source>
        <dbReference type="EMBL" id="RLV72402.1"/>
    </source>
</evidence>
<keyword evidence="1" id="KW-0223">Dioxygenase</keyword>
<dbReference type="EMBL" id="QYCY01000004">
    <property type="protein sequence ID" value="RLV72402.1"/>
    <property type="molecule type" value="Genomic_DNA"/>
</dbReference>
<dbReference type="HOGENOM" id="CLU_066875_0_0_11"/>
<dbReference type="STRING" id="1343740.M271_47025"/>
<evidence type="ECO:0000313" key="2">
    <source>
        <dbReference type="Proteomes" id="UP000281594"/>
    </source>
</evidence>
<organism evidence="1 2">
    <name type="scientific">Streptomyces rapamycinicus (strain ATCC 29253 / DSM 41530 / NRRL 5491 / AYB-994)</name>
    <name type="common">Streptomyces hygroscopicus (strain ATCC 29253)</name>
    <dbReference type="NCBI Taxonomy" id="1343740"/>
    <lineage>
        <taxon>Bacteria</taxon>
        <taxon>Bacillati</taxon>
        <taxon>Actinomycetota</taxon>
        <taxon>Actinomycetes</taxon>
        <taxon>Kitasatosporales</taxon>
        <taxon>Streptomycetaceae</taxon>
        <taxon>Streptomyces</taxon>
        <taxon>Streptomyces violaceusniger group</taxon>
    </lineage>
</organism>
<dbReference type="Proteomes" id="UP000281594">
    <property type="component" value="Unassembled WGS sequence"/>
</dbReference>